<gene>
    <name evidence="2" type="ORF">UFOVP1254_71</name>
</gene>
<sequence>MSKTKVSSGLSLADRKQQQQYQAQDDLRTLQRAAEIQKLAARVKAAQREAQSQIAALGTVTKKK</sequence>
<evidence type="ECO:0000256" key="1">
    <source>
        <dbReference type="SAM" id="MobiDB-lite"/>
    </source>
</evidence>
<reference evidence="2" key="1">
    <citation type="submission" date="2020-05" db="EMBL/GenBank/DDBJ databases">
        <authorList>
            <person name="Chiriac C."/>
            <person name="Salcher M."/>
            <person name="Ghai R."/>
            <person name="Kavagutti S V."/>
        </authorList>
    </citation>
    <scope>NUCLEOTIDE SEQUENCE</scope>
</reference>
<name>A0A6J5RLI1_9CAUD</name>
<accession>A0A6J5RLI1</accession>
<dbReference type="EMBL" id="LR797210">
    <property type="protein sequence ID" value="CAB4194461.1"/>
    <property type="molecule type" value="Genomic_DNA"/>
</dbReference>
<proteinExistence type="predicted"/>
<organism evidence="2">
    <name type="scientific">uncultured Caudovirales phage</name>
    <dbReference type="NCBI Taxonomy" id="2100421"/>
    <lineage>
        <taxon>Viruses</taxon>
        <taxon>Duplodnaviria</taxon>
        <taxon>Heunggongvirae</taxon>
        <taxon>Uroviricota</taxon>
        <taxon>Caudoviricetes</taxon>
        <taxon>Peduoviridae</taxon>
        <taxon>Maltschvirus</taxon>
        <taxon>Maltschvirus maltsch</taxon>
    </lineage>
</organism>
<evidence type="ECO:0000313" key="2">
    <source>
        <dbReference type="EMBL" id="CAB4194461.1"/>
    </source>
</evidence>
<feature type="region of interest" description="Disordered" evidence="1">
    <location>
        <begin position="1"/>
        <end position="25"/>
    </location>
</feature>
<protein>
    <submittedName>
        <fullName evidence="2">Uncharacterized protein</fullName>
    </submittedName>
</protein>
<feature type="compositionally biased region" description="Polar residues" evidence="1">
    <location>
        <begin position="1"/>
        <end position="10"/>
    </location>
</feature>